<evidence type="ECO:0000256" key="1">
    <source>
        <dbReference type="SAM" id="SignalP"/>
    </source>
</evidence>
<evidence type="ECO:0000313" key="3">
    <source>
        <dbReference type="Proteomes" id="UP000290289"/>
    </source>
</evidence>
<dbReference type="AlphaFoldDB" id="A0A498HEH3"/>
<name>A0A498HEH3_MALDO</name>
<gene>
    <name evidence="2" type="ORF">DVH24_027864</name>
</gene>
<dbReference type="Proteomes" id="UP000290289">
    <property type="component" value="Chromosome 17"/>
</dbReference>
<evidence type="ECO:0000313" key="2">
    <source>
        <dbReference type="EMBL" id="RXH67717.1"/>
    </source>
</evidence>
<feature type="signal peptide" evidence="1">
    <location>
        <begin position="1"/>
        <end position="19"/>
    </location>
</feature>
<sequence>VFILYIVTLSLLFEILALAILKAEGPGRGDEDLCREGARTCTSHIDVRPPNLATSTSSCSTFDLRATLQWFERRKP</sequence>
<protein>
    <submittedName>
        <fullName evidence="2">Uncharacterized protein</fullName>
    </submittedName>
</protein>
<feature type="chain" id="PRO_5019753949" evidence="1">
    <location>
        <begin position="20"/>
        <end position="76"/>
    </location>
</feature>
<comment type="caution">
    <text evidence="2">The sequence shown here is derived from an EMBL/GenBank/DDBJ whole genome shotgun (WGS) entry which is preliminary data.</text>
</comment>
<keyword evidence="3" id="KW-1185">Reference proteome</keyword>
<feature type="non-terminal residue" evidence="2">
    <location>
        <position position="1"/>
    </location>
</feature>
<reference evidence="2 3" key="1">
    <citation type="submission" date="2018-10" db="EMBL/GenBank/DDBJ databases">
        <title>A high-quality apple genome assembly.</title>
        <authorList>
            <person name="Hu J."/>
        </authorList>
    </citation>
    <scope>NUCLEOTIDE SEQUENCE [LARGE SCALE GENOMIC DNA]</scope>
    <source>
        <strain evidence="3">cv. HFTH1</strain>
        <tissue evidence="2">Young leaf</tissue>
    </source>
</reference>
<dbReference type="EMBL" id="RDQH01000343">
    <property type="protein sequence ID" value="RXH67717.1"/>
    <property type="molecule type" value="Genomic_DNA"/>
</dbReference>
<accession>A0A498HEH3</accession>
<proteinExistence type="predicted"/>
<organism evidence="2 3">
    <name type="scientific">Malus domestica</name>
    <name type="common">Apple</name>
    <name type="synonym">Pyrus malus</name>
    <dbReference type="NCBI Taxonomy" id="3750"/>
    <lineage>
        <taxon>Eukaryota</taxon>
        <taxon>Viridiplantae</taxon>
        <taxon>Streptophyta</taxon>
        <taxon>Embryophyta</taxon>
        <taxon>Tracheophyta</taxon>
        <taxon>Spermatophyta</taxon>
        <taxon>Magnoliopsida</taxon>
        <taxon>eudicotyledons</taxon>
        <taxon>Gunneridae</taxon>
        <taxon>Pentapetalae</taxon>
        <taxon>rosids</taxon>
        <taxon>fabids</taxon>
        <taxon>Rosales</taxon>
        <taxon>Rosaceae</taxon>
        <taxon>Amygdaloideae</taxon>
        <taxon>Maleae</taxon>
        <taxon>Malus</taxon>
    </lineage>
</organism>
<keyword evidence="1" id="KW-0732">Signal</keyword>